<dbReference type="STRING" id="709881.SAMN04489832_4463"/>
<reference evidence="3" key="1">
    <citation type="submission" date="2016-12" db="EMBL/GenBank/DDBJ databases">
        <authorList>
            <person name="Varghese N."/>
            <person name="Submissions S."/>
        </authorList>
    </citation>
    <scope>NUCLEOTIDE SEQUENCE [LARGE SCALE GENOMIC DNA]</scope>
    <source>
        <strain evidence="3">DSM 45599</strain>
    </source>
</reference>
<feature type="transmembrane region" description="Helical" evidence="1">
    <location>
        <begin position="12"/>
        <end position="38"/>
    </location>
</feature>
<gene>
    <name evidence="2" type="ORF">SAMN04489832_4463</name>
</gene>
<proteinExistence type="predicted"/>
<evidence type="ECO:0000313" key="2">
    <source>
        <dbReference type="EMBL" id="SIN25489.1"/>
    </source>
</evidence>
<feature type="transmembrane region" description="Helical" evidence="1">
    <location>
        <begin position="59"/>
        <end position="92"/>
    </location>
</feature>
<dbReference type="RefSeq" id="WP_084757545.1">
    <property type="nucleotide sequence ID" value="NZ_FSQT01000002.1"/>
</dbReference>
<accession>A0A1N5ZUN0</accession>
<dbReference type="AlphaFoldDB" id="A0A1N5ZUN0"/>
<dbReference type="OrthoDB" id="7626281at2"/>
<evidence type="ECO:0000313" key="3">
    <source>
        <dbReference type="Proteomes" id="UP000185124"/>
    </source>
</evidence>
<protein>
    <submittedName>
        <fullName evidence="2">Uncharacterized protein</fullName>
    </submittedName>
</protein>
<name>A0A1N5ZUN0_9ACTN</name>
<dbReference type="EMBL" id="FSQT01000002">
    <property type="protein sequence ID" value="SIN25489.1"/>
    <property type="molecule type" value="Genomic_DNA"/>
</dbReference>
<organism evidence="2 3">
    <name type="scientific">Micromonospora cremea</name>
    <dbReference type="NCBI Taxonomy" id="709881"/>
    <lineage>
        <taxon>Bacteria</taxon>
        <taxon>Bacillati</taxon>
        <taxon>Actinomycetota</taxon>
        <taxon>Actinomycetes</taxon>
        <taxon>Micromonosporales</taxon>
        <taxon>Micromonosporaceae</taxon>
        <taxon>Micromonospora</taxon>
    </lineage>
</organism>
<keyword evidence="1" id="KW-1133">Transmembrane helix</keyword>
<evidence type="ECO:0000256" key="1">
    <source>
        <dbReference type="SAM" id="Phobius"/>
    </source>
</evidence>
<keyword evidence="1" id="KW-0812">Transmembrane</keyword>
<dbReference type="Proteomes" id="UP000185124">
    <property type="component" value="Unassembled WGS sequence"/>
</dbReference>
<keyword evidence="1" id="KW-0472">Membrane</keyword>
<keyword evidence="3" id="KW-1185">Reference proteome</keyword>
<sequence>MAKYLTRGGQDAQVAVILYAAAFLGMGLSFAVIFEWTLRPGRLQQPVPERTRWKVRLRFGAASVLYLAAIAVAFVSPPVALVIVAAVPVYYIFERAPALGSPAGARQQ</sequence>